<organism evidence="1 2">
    <name type="scientific">Rothia endophytica</name>
    <dbReference type="NCBI Taxonomy" id="1324766"/>
    <lineage>
        <taxon>Bacteria</taxon>
        <taxon>Bacillati</taxon>
        <taxon>Actinomycetota</taxon>
        <taxon>Actinomycetes</taxon>
        <taxon>Micrococcales</taxon>
        <taxon>Micrococcaceae</taxon>
        <taxon>Rothia</taxon>
    </lineage>
</organism>
<comment type="caution">
    <text evidence="1">The sequence shown here is derived from an EMBL/GenBank/DDBJ whole genome shotgun (WGS) entry which is preliminary data.</text>
</comment>
<name>A0ABP9BQ73_9MICC</name>
<accession>A0ABP9BQ73</accession>
<proteinExistence type="predicted"/>
<sequence>MPTPTRERQGPNLLARTRALNTGDIQGAIRNGYSRLSQCGGVVPREPSCGPGRHYHLGHLKETRDAYQRRVDDDLALFPSLAAPDPHGRHPIREWLSTHTGPLMDAGCTAKPSAYLIQVKEVSPELS</sequence>
<evidence type="ECO:0000313" key="1">
    <source>
        <dbReference type="EMBL" id="GAA4798884.1"/>
    </source>
</evidence>
<dbReference type="EMBL" id="BAABKP010000004">
    <property type="protein sequence ID" value="GAA4798884.1"/>
    <property type="molecule type" value="Genomic_DNA"/>
</dbReference>
<gene>
    <name evidence="1" type="ORF">GCM10023352_18380</name>
</gene>
<dbReference type="Proteomes" id="UP001500187">
    <property type="component" value="Unassembled WGS sequence"/>
</dbReference>
<reference evidence="2" key="1">
    <citation type="journal article" date="2019" name="Int. J. Syst. Evol. Microbiol.">
        <title>The Global Catalogue of Microorganisms (GCM) 10K type strain sequencing project: providing services to taxonomists for standard genome sequencing and annotation.</title>
        <authorList>
            <consortium name="The Broad Institute Genomics Platform"/>
            <consortium name="The Broad Institute Genome Sequencing Center for Infectious Disease"/>
            <person name="Wu L."/>
            <person name="Ma J."/>
        </authorList>
    </citation>
    <scope>NUCLEOTIDE SEQUENCE [LARGE SCALE GENOMIC DNA]</scope>
    <source>
        <strain evidence="2">JCM 18541</strain>
    </source>
</reference>
<protein>
    <submittedName>
        <fullName evidence="1">Uncharacterized protein</fullName>
    </submittedName>
</protein>
<evidence type="ECO:0000313" key="2">
    <source>
        <dbReference type="Proteomes" id="UP001500187"/>
    </source>
</evidence>
<keyword evidence="2" id="KW-1185">Reference proteome</keyword>